<dbReference type="EMBL" id="VSSQ01000948">
    <property type="protein sequence ID" value="MPM03380.1"/>
    <property type="molecule type" value="Genomic_DNA"/>
</dbReference>
<dbReference type="GO" id="GO:0008239">
    <property type="term" value="F:dipeptidyl-peptidase activity"/>
    <property type="evidence" value="ECO:0007669"/>
    <property type="project" value="TreeGrafter"/>
</dbReference>
<dbReference type="Gene3D" id="3.30.540.30">
    <property type="match status" value="1"/>
</dbReference>
<dbReference type="PANTHER" id="PTHR23422:SF9">
    <property type="entry name" value="ZN-DEPENDENT HYDROLASE"/>
    <property type="match status" value="1"/>
</dbReference>
<protein>
    <recommendedName>
        <fullName evidence="4">Zn-dependent hydrolase</fullName>
    </recommendedName>
</protein>
<dbReference type="AlphaFoldDB" id="A0A644WHY7"/>
<dbReference type="InterPro" id="IPR039461">
    <property type="entry name" value="Peptidase_M49"/>
</dbReference>
<evidence type="ECO:0000313" key="3">
    <source>
        <dbReference type="EMBL" id="MPM03380.1"/>
    </source>
</evidence>
<dbReference type="PANTHER" id="PTHR23422">
    <property type="entry name" value="DIPEPTIDYL PEPTIDASE III-RELATED"/>
    <property type="match status" value="1"/>
</dbReference>
<evidence type="ECO:0008006" key="4">
    <source>
        <dbReference type="Google" id="ProtNLM"/>
    </source>
</evidence>
<dbReference type="Pfam" id="PF03571">
    <property type="entry name" value="Peptidase_M49"/>
    <property type="match status" value="1"/>
</dbReference>
<proteinExistence type="predicted"/>
<keyword evidence="2" id="KW-0378">Hydrolase</keyword>
<evidence type="ECO:0000256" key="2">
    <source>
        <dbReference type="ARBA" id="ARBA00022801"/>
    </source>
</evidence>
<reference evidence="3" key="1">
    <citation type="submission" date="2019-08" db="EMBL/GenBank/DDBJ databases">
        <authorList>
            <person name="Kucharzyk K."/>
            <person name="Murdoch R.W."/>
            <person name="Higgins S."/>
            <person name="Loffler F."/>
        </authorList>
    </citation>
    <scope>NUCLEOTIDE SEQUENCE</scope>
</reference>
<gene>
    <name evidence="3" type="ORF">SDC9_49646</name>
</gene>
<sequence length="550" mass="61979">MKKFAIILAAFFSAAILSSCGSDKKKTDEQTDTTTSEMKQKVDEYAVVELKADISQLSDKEKQVLSILFDVADIMDGLYWEQTLGDKKAFLDTIKDPDAKRFAEINYGPWDRLGDNKPFINGVGEKPAGANFYPADMTKEEFEKFADKNKTNQYTMIRRNDDGTLKVVWYHEYFKEQLQKASDLLLKAAALAEDPGFKKYLELRAKALTTSDYYPSDMAWMDMKNSNIDFVVGPIENYEDAMFGYKTAFEACILIKDVEWSKDLEKYAKLLPELQKQLPVEDKYKKEVPGASSDMNVYSILYYAGDCNAGGKTIAINLPNDEKVQLEKGTRKLQLKNSMQAKFDKILLPISNLLMDPSQRQYVKFDAFFQNVMFHEVAHGLGIKNTLDGKGTVREVLKDTYSSIEEGKADITGLFLVTKLREMGEITDGDIKDNYVAFVAGIFRSVRFGTADSHGTANMMCFNFLMSQGAISRNDKGFYLINFDKMPAAVNALVSKIITIQGNGDYDAAQKWIAADGKISEQLQKDLDKISENKIPRDIIFKQGKSVLGL</sequence>
<accession>A0A644WHY7</accession>
<dbReference type="GO" id="GO:0046872">
    <property type="term" value="F:metal ion binding"/>
    <property type="evidence" value="ECO:0007669"/>
    <property type="project" value="UniProtKB-KW"/>
</dbReference>
<evidence type="ECO:0000256" key="1">
    <source>
        <dbReference type="ARBA" id="ARBA00022723"/>
    </source>
</evidence>
<dbReference type="PROSITE" id="PS51257">
    <property type="entry name" value="PROKAR_LIPOPROTEIN"/>
    <property type="match status" value="1"/>
</dbReference>
<name>A0A644WHY7_9ZZZZ</name>
<comment type="caution">
    <text evidence="3">The sequence shown here is derived from an EMBL/GenBank/DDBJ whole genome shotgun (WGS) entry which is preliminary data.</text>
</comment>
<organism evidence="3">
    <name type="scientific">bioreactor metagenome</name>
    <dbReference type="NCBI Taxonomy" id="1076179"/>
    <lineage>
        <taxon>unclassified sequences</taxon>
        <taxon>metagenomes</taxon>
        <taxon>ecological metagenomes</taxon>
    </lineage>
</organism>
<dbReference type="GO" id="GO:0005737">
    <property type="term" value="C:cytoplasm"/>
    <property type="evidence" value="ECO:0007669"/>
    <property type="project" value="TreeGrafter"/>
</dbReference>
<keyword evidence="1" id="KW-0479">Metal-binding</keyword>